<organism evidence="6 7">
    <name type="scientific">Hibiscus sabdariffa</name>
    <name type="common">roselle</name>
    <dbReference type="NCBI Taxonomy" id="183260"/>
    <lineage>
        <taxon>Eukaryota</taxon>
        <taxon>Viridiplantae</taxon>
        <taxon>Streptophyta</taxon>
        <taxon>Embryophyta</taxon>
        <taxon>Tracheophyta</taxon>
        <taxon>Spermatophyta</taxon>
        <taxon>Magnoliopsida</taxon>
        <taxon>eudicotyledons</taxon>
        <taxon>Gunneridae</taxon>
        <taxon>Pentapetalae</taxon>
        <taxon>rosids</taxon>
        <taxon>malvids</taxon>
        <taxon>Malvales</taxon>
        <taxon>Malvaceae</taxon>
        <taxon>Malvoideae</taxon>
        <taxon>Hibiscus</taxon>
    </lineage>
</organism>
<keyword evidence="1" id="KW-0489">Methyltransferase</keyword>
<dbReference type="CDD" id="cd02440">
    <property type="entry name" value="AdoMet_MTases"/>
    <property type="match status" value="1"/>
</dbReference>
<dbReference type="EMBL" id="JBBPBN010000061">
    <property type="protein sequence ID" value="KAK8987013.1"/>
    <property type="molecule type" value="Genomic_DNA"/>
</dbReference>
<dbReference type="Gene3D" id="1.10.10.10">
    <property type="entry name" value="Winged helix-like DNA-binding domain superfamily/Winged helix DNA-binding domain"/>
    <property type="match status" value="1"/>
</dbReference>
<name>A0ABR2PEY7_9ROSI</name>
<evidence type="ECO:0000256" key="2">
    <source>
        <dbReference type="ARBA" id="ARBA00022679"/>
    </source>
</evidence>
<reference evidence="6 7" key="1">
    <citation type="journal article" date="2024" name="G3 (Bethesda)">
        <title>Genome assembly of Hibiscus sabdariffa L. provides insights into metabolisms of medicinal natural products.</title>
        <authorList>
            <person name="Kim T."/>
        </authorList>
    </citation>
    <scope>NUCLEOTIDE SEQUENCE [LARGE SCALE GENOMIC DNA]</scope>
    <source>
        <strain evidence="6">TK-2024</strain>
        <tissue evidence="6">Old leaves</tissue>
    </source>
</reference>
<evidence type="ECO:0000256" key="1">
    <source>
        <dbReference type="ARBA" id="ARBA00022603"/>
    </source>
</evidence>
<protein>
    <submittedName>
        <fullName evidence="6">Uncharacterized protein</fullName>
    </submittedName>
</protein>
<dbReference type="InterPro" id="IPR029063">
    <property type="entry name" value="SAM-dependent_MTases_sf"/>
</dbReference>
<dbReference type="InterPro" id="IPR036388">
    <property type="entry name" value="WH-like_DNA-bd_sf"/>
</dbReference>
<dbReference type="Gene3D" id="3.40.50.150">
    <property type="entry name" value="Vaccinia Virus protein VP39"/>
    <property type="match status" value="1"/>
</dbReference>
<dbReference type="Proteomes" id="UP001396334">
    <property type="component" value="Unassembled WGS sequence"/>
</dbReference>
<dbReference type="Pfam" id="PF00891">
    <property type="entry name" value="Methyltransf_2"/>
    <property type="match status" value="1"/>
</dbReference>
<feature type="domain" description="O-methyltransferase dimerisation" evidence="5">
    <location>
        <begin position="22"/>
        <end position="60"/>
    </location>
</feature>
<keyword evidence="3" id="KW-0949">S-adenosyl-L-methionine</keyword>
<keyword evidence="2" id="KW-0808">Transferase</keyword>
<dbReference type="InterPro" id="IPR012967">
    <property type="entry name" value="COMT_dimerisation"/>
</dbReference>
<dbReference type="PROSITE" id="PS51683">
    <property type="entry name" value="SAM_OMT_II"/>
    <property type="match status" value="1"/>
</dbReference>
<keyword evidence="7" id="KW-1185">Reference proteome</keyword>
<proteinExistence type="predicted"/>
<evidence type="ECO:0000259" key="5">
    <source>
        <dbReference type="Pfam" id="PF08100"/>
    </source>
</evidence>
<dbReference type="InterPro" id="IPR036390">
    <property type="entry name" value="WH_DNA-bd_sf"/>
</dbReference>
<gene>
    <name evidence="6" type="ORF">V6N11_055330</name>
</gene>
<dbReference type="InterPro" id="IPR016461">
    <property type="entry name" value="COMT-like"/>
</dbReference>
<dbReference type="Pfam" id="PF08100">
    <property type="entry name" value="Dimerisation"/>
    <property type="match status" value="1"/>
</dbReference>
<sequence length="257" mass="28237">MDKINANEEHVHELLEAHAHVWNHMFSFIRSMSLKCAIDLGIPEIIQNHGNPMTITELLDNDAQEVGYVLTHASPLLLKNNPLSVTPLLKAVLDPIFIKSWHVLGTWFLNDDCDPFFTANGKTAYDYCGHDPSIKKLFNEGMASDAGLISNVLIHKCKGTFEGLGSLVDVGGGTGTVAKTIADAFPHLDCTVLDLHVVDGLQGSNNLKYVGGNMFEAVPAADAVILKWIFHNWNDEECVKILKRCKEAISEGGKMIM</sequence>
<dbReference type="SUPFAM" id="SSF53335">
    <property type="entry name" value="S-adenosyl-L-methionine-dependent methyltransferases"/>
    <property type="match status" value="1"/>
</dbReference>
<evidence type="ECO:0000256" key="3">
    <source>
        <dbReference type="ARBA" id="ARBA00022691"/>
    </source>
</evidence>
<comment type="caution">
    <text evidence="6">The sequence shown here is derived from an EMBL/GenBank/DDBJ whole genome shotgun (WGS) entry which is preliminary data.</text>
</comment>
<evidence type="ECO:0000313" key="7">
    <source>
        <dbReference type="Proteomes" id="UP001396334"/>
    </source>
</evidence>
<accession>A0ABR2PEY7</accession>
<dbReference type="InterPro" id="IPR001077">
    <property type="entry name" value="COMT_C"/>
</dbReference>
<evidence type="ECO:0000313" key="6">
    <source>
        <dbReference type="EMBL" id="KAK8987013.1"/>
    </source>
</evidence>
<evidence type="ECO:0000259" key="4">
    <source>
        <dbReference type="Pfam" id="PF00891"/>
    </source>
</evidence>
<dbReference type="PANTHER" id="PTHR11746">
    <property type="entry name" value="O-METHYLTRANSFERASE"/>
    <property type="match status" value="1"/>
</dbReference>
<dbReference type="SUPFAM" id="SSF46785">
    <property type="entry name" value="Winged helix' DNA-binding domain"/>
    <property type="match status" value="1"/>
</dbReference>
<feature type="domain" description="O-methyltransferase C-terminal" evidence="4">
    <location>
        <begin position="101"/>
        <end position="257"/>
    </location>
</feature>